<gene>
    <name evidence="2" type="ORF">bsdtw1_00151</name>
</gene>
<dbReference type="Pfam" id="PF13238">
    <property type="entry name" value="AAA_18"/>
    <property type="match status" value="1"/>
</dbReference>
<dbReference type="PROSITE" id="PS50052">
    <property type="entry name" value="GUANYLATE_KINASE_2"/>
    <property type="match status" value="1"/>
</dbReference>
<reference evidence="2 3" key="1">
    <citation type="submission" date="2020-07" db="EMBL/GenBank/DDBJ databases">
        <title>A new beta-1,3-glucan-decomposing anaerobic bacterium isolated from anoxic soil subjected to biological soil disinfestation.</title>
        <authorList>
            <person name="Ueki A."/>
            <person name="Tonouchi A."/>
        </authorList>
    </citation>
    <scope>NUCLEOTIDE SEQUENCE [LARGE SCALE GENOMIC DNA]</scope>
    <source>
        <strain evidence="2 3">TW1</strain>
    </source>
</reference>
<feature type="domain" description="Guanylate kinase-like" evidence="1">
    <location>
        <begin position="2"/>
        <end position="181"/>
    </location>
</feature>
<dbReference type="InterPro" id="IPR027417">
    <property type="entry name" value="P-loop_NTPase"/>
</dbReference>
<sequence length="188" mass="22270">MDRIICIVGESGSGKSTIAEELSKKNYNYIQSYTTRKQRYEGEKGHIFVDYEAYIESTITNDQKSNIIAYTYFDGNHYWANRQQYRDKGASIYIVDPIGVRELKEEVKDAEIIVIYLNADEKVRYNRMCRRKYNEDNLYDEEIYMRIKHDKNAFKVIRCDYVVDSNRELEEVLSDVETIIESMDKSNV</sequence>
<protein>
    <submittedName>
        <fullName evidence="2">Guanylate kinase</fullName>
    </submittedName>
</protein>
<dbReference type="Gene3D" id="3.40.50.300">
    <property type="entry name" value="P-loop containing nucleotide triphosphate hydrolases"/>
    <property type="match status" value="1"/>
</dbReference>
<comment type="caution">
    <text evidence="2">The sequence shown here is derived from an EMBL/GenBank/DDBJ whole genome shotgun (WGS) entry which is preliminary data.</text>
</comment>
<accession>A0A6V8SC14</accession>
<evidence type="ECO:0000313" key="3">
    <source>
        <dbReference type="Proteomes" id="UP000580568"/>
    </source>
</evidence>
<dbReference type="RefSeq" id="WP_183275695.1">
    <property type="nucleotide sequence ID" value="NZ_BLZR01000001.1"/>
</dbReference>
<evidence type="ECO:0000313" key="2">
    <source>
        <dbReference type="EMBL" id="GFP74112.1"/>
    </source>
</evidence>
<evidence type="ECO:0000259" key="1">
    <source>
        <dbReference type="PROSITE" id="PS50052"/>
    </source>
</evidence>
<dbReference type="AlphaFoldDB" id="A0A6V8SC14"/>
<organism evidence="2 3">
    <name type="scientific">Clostridium fungisolvens</name>
    <dbReference type="NCBI Taxonomy" id="1604897"/>
    <lineage>
        <taxon>Bacteria</taxon>
        <taxon>Bacillati</taxon>
        <taxon>Bacillota</taxon>
        <taxon>Clostridia</taxon>
        <taxon>Eubacteriales</taxon>
        <taxon>Clostridiaceae</taxon>
        <taxon>Clostridium</taxon>
    </lineage>
</organism>
<proteinExistence type="predicted"/>
<keyword evidence="3" id="KW-1185">Reference proteome</keyword>
<name>A0A6V8SC14_9CLOT</name>
<dbReference type="Proteomes" id="UP000580568">
    <property type="component" value="Unassembled WGS sequence"/>
</dbReference>
<keyword evidence="2" id="KW-0808">Transferase</keyword>
<dbReference type="GO" id="GO:0016301">
    <property type="term" value="F:kinase activity"/>
    <property type="evidence" value="ECO:0007669"/>
    <property type="project" value="UniProtKB-KW"/>
</dbReference>
<dbReference type="EMBL" id="BLZR01000001">
    <property type="protein sequence ID" value="GFP74112.1"/>
    <property type="molecule type" value="Genomic_DNA"/>
</dbReference>
<keyword evidence="2" id="KW-0418">Kinase</keyword>
<dbReference type="SUPFAM" id="SSF52540">
    <property type="entry name" value="P-loop containing nucleoside triphosphate hydrolases"/>
    <property type="match status" value="1"/>
</dbReference>
<dbReference type="InterPro" id="IPR008144">
    <property type="entry name" value="Guanylate_kin-like_dom"/>
</dbReference>